<reference evidence="3" key="1">
    <citation type="submission" date="2021-01" db="EMBL/GenBank/DDBJ databases">
        <authorList>
            <person name="Corre E."/>
            <person name="Pelletier E."/>
            <person name="Niang G."/>
            <person name="Scheremetjew M."/>
            <person name="Finn R."/>
            <person name="Kale V."/>
            <person name="Holt S."/>
            <person name="Cochrane G."/>
            <person name="Meng A."/>
            <person name="Brown T."/>
            <person name="Cohen L."/>
        </authorList>
    </citation>
    <scope>NUCLEOTIDE SEQUENCE</scope>
    <source>
        <strain evidence="3">CCMP3107</strain>
    </source>
</reference>
<keyword evidence="2" id="KW-1133">Transmembrane helix</keyword>
<evidence type="ECO:0008006" key="4">
    <source>
        <dbReference type="Google" id="ProtNLM"/>
    </source>
</evidence>
<keyword evidence="2" id="KW-0472">Membrane</keyword>
<gene>
    <name evidence="3" type="ORF">HAKA00212_LOCUS5091</name>
</gene>
<dbReference type="EMBL" id="HBIU01011567">
    <property type="protein sequence ID" value="CAE0626416.1"/>
    <property type="molecule type" value="Transcribed_RNA"/>
</dbReference>
<feature type="transmembrane region" description="Helical" evidence="2">
    <location>
        <begin position="75"/>
        <end position="97"/>
    </location>
</feature>
<name>A0A6V1PBX4_HETAK</name>
<evidence type="ECO:0000313" key="3">
    <source>
        <dbReference type="EMBL" id="CAE0626416.1"/>
    </source>
</evidence>
<sequence length="373" mass="42787">MGTSTQKSKEEKTKENGIELKKVDSDGSLPAVLEEEAPVDQVLASNAYEHFLFTYYDRKDRAKFMFHPFSVWRHLISVAGVLIFAAHFILFISAMYVNFRCSQQYTCELTLFSEGQPGDVLFDRVELTLQLFCLFELLVKFRTGFCKETGEIEMRWQVVGRRYLLSWFLIDLLVAVPWFRLFPDPIAPDAAPRRLHERLLKPMVSAAENTYIVKVVKTAQEVRRQPPPPPFVAYIKGLVAAWAAAHAEYVKGLVHKAIDNGALRLLPYFGAFLCEKRNITLFIKTFLFSTKIFILVVVVVKAVNEQVERRERRRNEAATVIARAVRRYLARKKAKKLAMEQASKKSPKKEHQGFIQKLTSPRKSTPPKNTASK</sequence>
<dbReference type="InterPro" id="IPR000048">
    <property type="entry name" value="IQ_motif_EF-hand-BS"/>
</dbReference>
<dbReference type="PROSITE" id="PS50096">
    <property type="entry name" value="IQ"/>
    <property type="match status" value="1"/>
</dbReference>
<organism evidence="3">
    <name type="scientific">Heterosigma akashiwo</name>
    <name type="common">Chromophytic alga</name>
    <name type="synonym">Heterosigma carterae</name>
    <dbReference type="NCBI Taxonomy" id="2829"/>
    <lineage>
        <taxon>Eukaryota</taxon>
        <taxon>Sar</taxon>
        <taxon>Stramenopiles</taxon>
        <taxon>Ochrophyta</taxon>
        <taxon>Raphidophyceae</taxon>
        <taxon>Chattonellales</taxon>
        <taxon>Chattonellaceae</taxon>
        <taxon>Heterosigma</taxon>
    </lineage>
</organism>
<dbReference type="SMART" id="SM00015">
    <property type="entry name" value="IQ"/>
    <property type="match status" value="1"/>
</dbReference>
<proteinExistence type="predicted"/>
<evidence type="ECO:0000256" key="2">
    <source>
        <dbReference type="SAM" id="Phobius"/>
    </source>
</evidence>
<feature type="transmembrane region" description="Helical" evidence="2">
    <location>
        <begin position="163"/>
        <end position="182"/>
    </location>
</feature>
<feature type="region of interest" description="Disordered" evidence="1">
    <location>
        <begin position="336"/>
        <end position="373"/>
    </location>
</feature>
<dbReference type="AlphaFoldDB" id="A0A6V1PBX4"/>
<evidence type="ECO:0000256" key="1">
    <source>
        <dbReference type="SAM" id="MobiDB-lite"/>
    </source>
</evidence>
<protein>
    <recommendedName>
        <fullName evidence="4">Ion transport domain-containing protein</fullName>
    </recommendedName>
</protein>
<feature type="compositionally biased region" description="Polar residues" evidence="1">
    <location>
        <begin position="357"/>
        <end position="373"/>
    </location>
</feature>
<accession>A0A6V1PBX4</accession>
<keyword evidence="2" id="KW-0812">Transmembrane</keyword>
<feature type="transmembrane region" description="Helical" evidence="2">
    <location>
        <begin position="281"/>
        <end position="304"/>
    </location>
</feature>